<evidence type="ECO:0000256" key="7">
    <source>
        <dbReference type="ARBA" id="ARBA00023136"/>
    </source>
</evidence>
<keyword evidence="9" id="KW-0297">G-protein coupled receptor</keyword>
<evidence type="ECO:0000256" key="4">
    <source>
        <dbReference type="ARBA" id="ARBA00022692"/>
    </source>
</evidence>
<proteinExistence type="inferred from homology"/>
<keyword evidence="8 9" id="KW-0807">Transducer</keyword>
<dbReference type="PANTHER" id="PTHR26450:SF96">
    <property type="entry name" value="OLFACTORY RECEPTOR 52L1"/>
    <property type="match status" value="1"/>
</dbReference>
<keyword evidence="4 9" id="KW-0812">Transmembrane</keyword>
<dbReference type="FunFam" id="1.20.1070.10:FF:000006">
    <property type="entry name" value="Olfactory receptor"/>
    <property type="match status" value="1"/>
</dbReference>
<feature type="domain" description="G-protein coupled receptors family 1 profile" evidence="11">
    <location>
        <begin position="43"/>
        <end position="294"/>
    </location>
</feature>
<dbReference type="SUPFAM" id="SSF81321">
    <property type="entry name" value="Family A G protein-coupled receptor-like"/>
    <property type="match status" value="1"/>
</dbReference>
<dbReference type="GO" id="GO:0005886">
    <property type="term" value="C:plasma membrane"/>
    <property type="evidence" value="ECO:0007669"/>
    <property type="project" value="UniProtKB-SubCell"/>
</dbReference>
<keyword evidence="10" id="KW-1003">Cell membrane</keyword>
<dbReference type="InterPro" id="IPR017452">
    <property type="entry name" value="GPCR_Rhodpsn_7TM"/>
</dbReference>
<feature type="transmembrane region" description="Helical" evidence="10">
    <location>
        <begin position="94"/>
        <end position="122"/>
    </location>
</feature>
<feature type="transmembrane region" description="Helical" evidence="10">
    <location>
        <begin position="62"/>
        <end position="88"/>
    </location>
</feature>
<dbReference type="PRINTS" id="PR00245">
    <property type="entry name" value="OLFACTORYR"/>
</dbReference>
<dbReference type="CDD" id="cd15951">
    <property type="entry name" value="7tmA_OR52R_52L-like"/>
    <property type="match status" value="1"/>
</dbReference>
<dbReference type="PRINTS" id="PR00237">
    <property type="entry name" value="GPCRRHODOPSN"/>
</dbReference>
<comment type="similarity">
    <text evidence="9">Belongs to the G-protein coupled receptor 1 family.</text>
</comment>
<feature type="transmembrane region" description="Helical" evidence="10">
    <location>
        <begin position="274"/>
        <end position="296"/>
    </location>
</feature>
<keyword evidence="12" id="KW-1185">Reference proteome</keyword>
<feature type="transmembrane region" description="Helical" evidence="10">
    <location>
        <begin position="27"/>
        <end position="50"/>
    </location>
</feature>
<evidence type="ECO:0000259" key="11">
    <source>
        <dbReference type="PROSITE" id="PS50262"/>
    </source>
</evidence>
<dbReference type="PROSITE" id="PS50262">
    <property type="entry name" value="G_PROTEIN_RECEP_F1_2"/>
    <property type="match status" value="1"/>
</dbReference>
<evidence type="ECO:0000256" key="9">
    <source>
        <dbReference type="RuleBase" id="RU000688"/>
    </source>
</evidence>
<sequence length="314" mass="34664">MSPVNNATARPSTFLLIGIPGLEAAQWWLSIPLCPMYILAVVGNTVLLAVIKTEPSLHEPMYLFLAMLAVTDLVLSTSTLPLMLAIFWLGPRAIGFHCCLTQMFFIHAFSSVESGILVAMAFDRYVAICLPLRHSAILKTSTLGKMLFAIVLRGLVLITPFAFLLRKLPFCGHRVIPHSYCEHMAVVKLACADTTVNKTYGLAVALFVVGLDVLSIALSYAMILQAVFGLPSRQERLKALSTCASHCCVILIFYIPGLFSFLTHRFGHSVPHHVHILLATLYLLVPPMLNPIVYGVKTKQIRSRLTRVCYVRVA</sequence>
<evidence type="ECO:0000256" key="8">
    <source>
        <dbReference type="ARBA" id="ARBA00023224"/>
    </source>
</evidence>
<keyword evidence="9" id="KW-0675">Receptor</keyword>
<organism evidence="12 13">
    <name type="scientific">Eublepharis macularius</name>
    <name type="common">Leopard gecko</name>
    <name type="synonym">Cyrtodactylus macularius</name>
    <dbReference type="NCBI Taxonomy" id="481883"/>
    <lineage>
        <taxon>Eukaryota</taxon>
        <taxon>Metazoa</taxon>
        <taxon>Chordata</taxon>
        <taxon>Craniata</taxon>
        <taxon>Vertebrata</taxon>
        <taxon>Euteleostomi</taxon>
        <taxon>Lepidosauria</taxon>
        <taxon>Squamata</taxon>
        <taxon>Bifurcata</taxon>
        <taxon>Gekkota</taxon>
        <taxon>Eublepharidae</taxon>
        <taxon>Eublepharinae</taxon>
        <taxon>Eublepharis</taxon>
    </lineage>
</organism>
<evidence type="ECO:0000313" key="12">
    <source>
        <dbReference type="Proteomes" id="UP001190640"/>
    </source>
</evidence>
<keyword evidence="7 10" id="KW-0472">Membrane</keyword>
<keyword evidence="5 10" id="KW-0552">Olfaction</keyword>
<feature type="transmembrane region" description="Helical" evidence="10">
    <location>
        <begin position="239"/>
        <end position="262"/>
    </location>
</feature>
<evidence type="ECO:0000256" key="1">
    <source>
        <dbReference type="ARBA" id="ARBA00002936"/>
    </source>
</evidence>
<evidence type="ECO:0000256" key="2">
    <source>
        <dbReference type="ARBA" id="ARBA00004141"/>
    </source>
</evidence>
<accession>A0AA97J3A8</accession>
<dbReference type="InterPro" id="IPR050402">
    <property type="entry name" value="OR51/52/56-like"/>
</dbReference>
<keyword evidence="3 10" id="KW-0716">Sensory transduction</keyword>
<comment type="subcellular location">
    <subcellularLocation>
        <location evidence="10">Cell membrane</location>
        <topology evidence="10">Multi-pass membrane protein</topology>
    </subcellularLocation>
    <subcellularLocation>
        <location evidence="2">Membrane</location>
        <topology evidence="2">Multi-pass membrane protein</topology>
    </subcellularLocation>
</comment>
<evidence type="ECO:0000313" key="13">
    <source>
        <dbReference type="RefSeq" id="XP_054830558.1"/>
    </source>
</evidence>
<dbReference type="InterPro" id="IPR000725">
    <property type="entry name" value="Olfact_rcpt"/>
</dbReference>
<comment type="function">
    <text evidence="1">Odorant receptor.</text>
</comment>
<dbReference type="RefSeq" id="XP_054830558.1">
    <property type="nucleotide sequence ID" value="XM_054974583.1"/>
</dbReference>
<dbReference type="PROSITE" id="PS00237">
    <property type="entry name" value="G_PROTEIN_RECEP_F1_1"/>
    <property type="match status" value="1"/>
</dbReference>
<dbReference type="AlphaFoldDB" id="A0AA97J3A8"/>
<dbReference type="Proteomes" id="UP001190640">
    <property type="component" value="Chromosome 3"/>
</dbReference>
<evidence type="ECO:0000256" key="3">
    <source>
        <dbReference type="ARBA" id="ARBA00022606"/>
    </source>
</evidence>
<evidence type="ECO:0000256" key="5">
    <source>
        <dbReference type="ARBA" id="ARBA00022725"/>
    </source>
</evidence>
<reference evidence="13" key="1">
    <citation type="submission" date="2025-08" db="UniProtKB">
        <authorList>
            <consortium name="RefSeq"/>
        </authorList>
    </citation>
    <scope>IDENTIFICATION</scope>
    <source>
        <tissue evidence="13">Blood</tissue>
    </source>
</reference>
<dbReference type="InterPro" id="IPR000276">
    <property type="entry name" value="GPCR_Rhodpsn"/>
</dbReference>
<evidence type="ECO:0000256" key="10">
    <source>
        <dbReference type="RuleBase" id="RU363047"/>
    </source>
</evidence>
<dbReference type="Pfam" id="PF13853">
    <property type="entry name" value="7tm_4"/>
    <property type="match status" value="1"/>
</dbReference>
<dbReference type="GO" id="GO:0004930">
    <property type="term" value="F:G protein-coupled receptor activity"/>
    <property type="evidence" value="ECO:0007669"/>
    <property type="project" value="UniProtKB-KW"/>
</dbReference>
<dbReference type="GO" id="GO:0004984">
    <property type="term" value="F:olfactory receptor activity"/>
    <property type="evidence" value="ECO:0007669"/>
    <property type="project" value="InterPro"/>
</dbReference>
<keyword evidence="6 10" id="KW-1133">Transmembrane helix</keyword>
<dbReference type="Gene3D" id="1.20.1070.10">
    <property type="entry name" value="Rhodopsin 7-helix transmembrane proteins"/>
    <property type="match status" value="1"/>
</dbReference>
<feature type="transmembrane region" description="Helical" evidence="10">
    <location>
        <begin position="143"/>
        <end position="165"/>
    </location>
</feature>
<feature type="transmembrane region" description="Helical" evidence="10">
    <location>
        <begin position="202"/>
        <end position="227"/>
    </location>
</feature>
<dbReference type="KEGG" id="emc:129326424"/>
<evidence type="ECO:0000256" key="6">
    <source>
        <dbReference type="ARBA" id="ARBA00022989"/>
    </source>
</evidence>
<name>A0AA97J3A8_EUBMA</name>
<protein>
    <recommendedName>
        <fullName evidence="10">Olfactory receptor</fullName>
    </recommendedName>
</protein>
<gene>
    <name evidence="13" type="primary">LOC129326424</name>
</gene>
<dbReference type="PANTHER" id="PTHR26450">
    <property type="entry name" value="OLFACTORY RECEPTOR 56B1-RELATED"/>
    <property type="match status" value="1"/>
</dbReference>
<dbReference type="GeneID" id="129326424"/>